<keyword evidence="2" id="KW-1185">Reference proteome</keyword>
<feature type="non-terminal residue" evidence="1">
    <location>
        <position position="1"/>
    </location>
</feature>
<dbReference type="AlphaFoldDB" id="A0A7J6TYI4"/>
<organism evidence="1 2">
    <name type="scientific">Perkinsus olseni</name>
    <name type="common">Perkinsus atlanticus</name>
    <dbReference type="NCBI Taxonomy" id="32597"/>
    <lineage>
        <taxon>Eukaryota</taxon>
        <taxon>Sar</taxon>
        <taxon>Alveolata</taxon>
        <taxon>Perkinsozoa</taxon>
        <taxon>Perkinsea</taxon>
        <taxon>Perkinsida</taxon>
        <taxon>Perkinsidae</taxon>
        <taxon>Perkinsus</taxon>
    </lineage>
</organism>
<comment type="caution">
    <text evidence="1">The sequence shown here is derived from an EMBL/GenBank/DDBJ whole genome shotgun (WGS) entry which is preliminary data.</text>
</comment>
<dbReference type="EMBL" id="JABANO010007415">
    <property type="protein sequence ID" value="KAF4750135.1"/>
    <property type="molecule type" value="Genomic_DNA"/>
</dbReference>
<gene>
    <name evidence="1" type="ORF">FOZ63_016019</name>
</gene>
<reference evidence="1 2" key="1">
    <citation type="submission" date="2020-04" db="EMBL/GenBank/DDBJ databases">
        <title>Perkinsus olseni comparative genomics.</title>
        <authorList>
            <person name="Bogema D.R."/>
        </authorList>
    </citation>
    <scope>NUCLEOTIDE SEQUENCE [LARGE SCALE GENOMIC DNA]</scope>
    <source>
        <strain evidence="1 2">ATCC PRA-207</strain>
    </source>
</reference>
<dbReference type="Proteomes" id="UP000553632">
    <property type="component" value="Unassembled WGS sequence"/>
</dbReference>
<name>A0A7J6TYI4_PEROL</name>
<evidence type="ECO:0000313" key="1">
    <source>
        <dbReference type="EMBL" id="KAF4750135.1"/>
    </source>
</evidence>
<sequence>MTGEIVAGAQARIRNLNHQRNAWLNGRIGLVDEVQEDGYVVFTLKELHPHRGGGISDVVVEVVGRVGIFYRRVSNPIESCDKSRVLDGGGGWGLVFSVRWIVCLQDSTDKR</sequence>
<proteinExistence type="predicted"/>
<accession>A0A7J6TYI4</accession>
<evidence type="ECO:0000313" key="2">
    <source>
        <dbReference type="Proteomes" id="UP000553632"/>
    </source>
</evidence>
<protein>
    <submittedName>
        <fullName evidence="1">Uncharacterized protein</fullName>
    </submittedName>
</protein>